<evidence type="ECO:0000256" key="7">
    <source>
        <dbReference type="ARBA" id="ARBA00022723"/>
    </source>
</evidence>
<keyword evidence="12 15" id="KW-0472">Membrane</keyword>
<dbReference type="GO" id="GO:0016020">
    <property type="term" value="C:membrane"/>
    <property type="evidence" value="ECO:0007669"/>
    <property type="project" value="UniProtKB-SubCell"/>
</dbReference>
<keyword evidence="5" id="KW-0808">Transferase</keyword>
<evidence type="ECO:0000313" key="18">
    <source>
        <dbReference type="Proteomes" id="UP000030689"/>
    </source>
</evidence>
<comment type="similarity">
    <text evidence="13">Belongs to the RING-type zinc finger family. ATL subfamily.</text>
</comment>
<feature type="domain" description="RING-type" evidence="16">
    <location>
        <begin position="122"/>
        <end position="164"/>
    </location>
</feature>
<evidence type="ECO:0000256" key="8">
    <source>
        <dbReference type="ARBA" id="ARBA00022771"/>
    </source>
</evidence>
<accession>V4NA11</accession>
<dbReference type="PROSITE" id="PS50089">
    <property type="entry name" value="ZF_RING_2"/>
    <property type="match status" value="1"/>
</dbReference>
<comment type="catalytic activity">
    <reaction evidence="1">
        <text>S-ubiquitinyl-[E2 ubiquitin-conjugating enzyme]-L-cysteine + [acceptor protein]-L-lysine = [E2 ubiquitin-conjugating enzyme]-L-cysteine + N(6)-ubiquitinyl-[acceptor protein]-L-lysine.</text>
        <dbReference type="EC" id="2.3.2.27"/>
    </reaction>
</comment>
<sequence>MNQKADSFLSISSVTSLSNFPTDNSFDLKAKISPTAIYAITLISVIFFVSALLHLLVRFLLRSRTRLNDAYEETASAMDMQGQVQTMFNLHDTGVDQSFIDALPLFHYKKIIGLRHDVPFDCPVCLCEFKPEDELRLLPKCSHAFHVGCIDTWLLTNSICPLCRDNLVLSVTALSSPVFLLLESDGESFQDSGSHLGSIIHFDDVGLKASDISVEHDECKPENDERVVLV</sequence>
<dbReference type="FunFam" id="3.30.40.10:FF:000187">
    <property type="entry name" value="E3 ubiquitin-protein ligase ATL6"/>
    <property type="match status" value="1"/>
</dbReference>
<keyword evidence="11 15" id="KW-1133">Transmembrane helix</keyword>
<dbReference type="PANTHER" id="PTHR45768">
    <property type="entry name" value="E3 UBIQUITIN-PROTEIN LIGASE RNF13-LIKE"/>
    <property type="match status" value="1"/>
</dbReference>
<evidence type="ECO:0000256" key="12">
    <source>
        <dbReference type="ARBA" id="ARBA00023136"/>
    </source>
</evidence>
<evidence type="ECO:0000256" key="10">
    <source>
        <dbReference type="ARBA" id="ARBA00022833"/>
    </source>
</evidence>
<dbReference type="SMART" id="SM00184">
    <property type="entry name" value="RING"/>
    <property type="match status" value="1"/>
</dbReference>
<reference evidence="17 18" key="1">
    <citation type="journal article" date="2013" name="Front. Plant Sci.">
        <title>The Reference Genome of the Halophytic Plant Eutrema salsugineum.</title>
        <authorList>
            <person name="Yang R."/>
            <person name="Jarvis D.E."/>
            <person name="Chen H."/>
            <person name="Beilstein M.A."/>
            <person name="Grimwood J."/>
            <person name="Jenkins J."/>
            <person name="Shu S."/>
            <person name="Prochnik S."/>
            <person name="Xin M."/>
            <person name="Ma C."/>
            <person name="Schmutz J."/>
            <person name="Wing R.A."/>
            <person name="Mitchell-Olds T."/>
            <person name="Schumaker K.S."/>
            <person name="Wang X."/>
        </authorList>
    </citation>
    <scope>NUCLEOTIDE SEQUENCE [LARGE SCALE GENOMIC DNA]</scope>
</reference>
<dbReference type="KEGG" id="eus:EUTSA_v10014578mg"/>
<comment type="subcellular location">
    <subcellularLocation>
        <location evidence="2">Membrane</location>
        <topology evidence="2">Single-pass membrane protein</topology>
    </subcellularLocation>
</comment>
<feature type="transmembrane region" description="Helical" evidence="15">
    <location>
        <begin position="36"/>
        <end position="57"/>
    </location>
</feature>
<dbReference type="PANTHER" id="PTHR45768:SF10">
    <property type="entry name" value="RING-H2 FINGER PROTEIN ATL13-RELATED"/>
    <property type="match status" value="1"/>
</dbReference>
<evidence type="ECO:0000256" key="11">
    <source>
        <dbReference type="ARBA" id="ARBA00022989"/>
    </source>
</evidence>
<dbReference type="Gramene" id="ESQ42626">
    <property type="protein sequence ID" value="ESQ42626"/>
    <property type="gene ID" value="EUTSA_v10014578mg"/>
</dbReference>
<evidence type="ECO:0000256" key="6">
    <source>
        <dbReference type="ARBA" id="ARBA00022692"/>
    </source>
</evidence>
<evidence type="ECO:0000256" key="2">
    <source>
        <dbReference type="ARBA" id="ARBA00004167"/>
    </source>
</evidence>
<comment type="pathway">
    <text evidence="3">Protein modification; protein ubiquitination.</text>
</comment>
<dbReference type="InterPro" id="IPR001841">
    <property type="entry name" value="Znf_RING"/>
</dbReference>
<evidence type="ECO:0000259" key="16">
    <source>
        <dbReference type="PROSITE" id="PS50089"/>
    </source>
</evidence>
<evidence type="ECO:0000256" key="13">
    <source>
        <dbReference type="ARBA" id="ARBA00024209"/>
    </source>
</evidence>
<evidence type="ECO:0000256" key="15">
    <source>
        <dbReference type="SAM" id="Phobius"/>
    </source>
</evidence>
<dbReference type="EMBL" id="KI517464">
    <property type="protein sequence ID" value="ESQ42626.1"/>
    <property type="molecule type" value="Genomic_DNA"/>
</dbReference>
<evidence type="ECO:0000256" key="4">
    <source>
        <dbReference type="ARBA" id="ARBA00012483"/>
    </source>
</evidence>
<dbReference type="GO" id="GO:0008270">
    <property type="term" value="F:zinc ion binding"/>
    <property type="evidence" value="ECO:0007669"/>
    <property type="project" value="UniProtKB-KW"/>
</dbReference>
<keyword evidence="18" id="KW-1185">Reference proteome</keyword>
<protein>
    <recommendedName>
        <fullName evidence="4">RING-type E3 ubiquitin transferase</fullName>
        <ecNumber evidence="4">2.3.2.27</ecNumber>
    </recommendedName>
</protein>
<dbReference type="InterPro" id="IPR013083">
    <property type="entry name" value="Znf_RING/FYVE/PHD"/>
</dbReference>
<keyword evidence="7" id="KW-0479">Metal-binding</keyword>
<evidence type="ECO:0000256" key="9">
    <source>
        <dbReference type="ARBA" id="ARBA00022786"/>
    </source>
</evidence>
<dbReference type="OrthoDB" id="8062037at2759"/>
<name>V4NA11_EUTSA</name>
<keyword evidence="10" id="KW-0862">Zinc</keyword>
<dbReference type="SUPFAM" id="SSF57850">
    <property type="entry name" value="RING/U-box"/>
    <property type="match status" value="1"/>
</dbReference>
<proteinExistence type="inferred from homology"/>
<dbReference type="CDD" id="cd16461">
    <property type="entry name" value="RING-H2_EL5-like"/>
    <property type="match status" value="1"/>
</dbReference>
<dbReference type="Proteomes" id="UP000030689">
    <property type="component" value="Unassembled WGS sequence"/>
</dbReference>
<dbReference type="AlphaFoldDB" id="V4NA11"/>
<dbReference type="EC" id="2.3.2.27" evidence="4"/>
<dbReference type="Gene3D" id="3.30.40.10">
    <property type="entry name" value="Zinc/RING finger domain, C3HC4 (zinc finger)"/>
    <property type="match status" value="1"/>
</dbReference>
<evidence type="ECO:0000256" key="3">
    <source>
        <dbReference type="ARBA" id="ARBA00004906"/>
    </source>
</evidence>
<evidence type="ECO:0000256" key="5">
    <source>
        <dbReference type="ARBA" id="ARBA00022679"/>
    </source>
</evidence>
<keyword evidence="6 15" id="KW-0812">Transmembrane</keyword>
<dbReference type="eggNOG" id="KOG0800">
    <property type="taxonomic scope" value="Eukaryota"/>
</dbReference>
<evidence type="ECO:0000256" key="1">
    <source>
        <dbReference type="ARBA" id="ARBA00000900"/>
    </source>
</evidence>
<keyword evidence="8 14" id="KW-0863">Zinc-finger</keyword>
<gene>
    <name evidence="17" type="ORF">EUTSA_v10014578mg</name>
</gene>
<evidence type="ECO:0000256" key="14">
    <source>
        <dbReference type="PROSITE-ProRule" id="PRU00175"/>
    </source>
</evidence>
<dbReference type="Pfam" id="PF13639">
    <property type="entry name" value="zf-RING_2"/>
    <property type="match status" value="1"/>
</dbReference>
<evidence type="ECO:0000313" key="17">
    <source>
        <dbReference type="EMBL" id="ESQ42626.1"/>
    </source>
</evidence>
<dbReference type="GO" id="GO:0061630">
    <property type="term" value="F:ubiquitin protein ligase activity"/>
    <property type="evidence" value="ECO:0007669"/>
    <property type="project" value="UniProtKB-EC"/>
</dbReference>
<organism evidence="17 18">
    <name type="scientific">Eutrema salsugineum</name>
    <name type="common">Saltwater cress</name>
    <name type="synonym">Sisymbrium salsugineum</name>
    <dbReference type="NCBI Taxonomy" id="72664"/>
    <lineage>
        <taxon>Eukaryota</taxon>
        <taxon>Viridiplantae</taxon>
        <taxon>Streptophyta</taxon>
        <taxon>Embryophyta</taxon>
        <taxon>Tracheophyta</taxon>
        <taxon>Spermatophyta</taxon>
        <taxon>Magnoliopsida</taxon>
        <taxon>eudicotyledons</taxon>
        <taxon>Gunneridae</taxon>
        <taxon>Pentapetalae</taxon>
        <taxon>rosids</taxon>
        <taxon>malvids</taxon>
        <taxon>Brassicales</taxon>
        <taxon>Brassicaceae</taxon>
        <taxon>Eutremeae</taxon>
        <taxon>Eutrema</taxon>
    </lineage>
</organism>
<keyword evidence="9" id="KW-0833">Ubl conjugation pathway</keyword>
<dbReference type="OMA" id="LICMISP"/>